<dbReference type="GO" id="GO:0052718">
    <property type="term" value="C:tRNA-specific adenosine-34 deaminase complex"/>
    <property type="evidence" value="ECO:0007669"/>
    <property type="project" value="EnsemblFungi"/>
</dbReference>
<dbReference type="HOGENOM" id="CLU_013817_2_0_1"/>
<dbReference type="OMA" id="GLESHYQ"/>
<evidence type="ECO:0000313" key="4">
    <source>
        <dbReference type="EMBL" id="EEB05345.1"/>
    </source>
</evidence>
<keyword evidence="1" id="KW-0819">tRNA processing</keyword>
<evidence type="ECO:0000313" key="5">
    <source>
        <dbReference type="JaponicusDB" id="SJAG_00352"/>
    </source>
</evidence>
<dbReference type="eggNOG" id="KOG2771">
    <property type="taxonomic scope" value="Eukaryota"/>
</dbReference>
<dbReference type="Pfam" id="PF00383">
    <property type="entry name" value="dCMP_cyt_deam_1"/>
    <property type="match status" value="1"/>
</dbReference>
<comment type="similarity">
    <text evidence="2">Belongs to the cytidine and deoxycytidylate deaminase family. ADAT3 subfamily.</text>
</comment>
<dbReference type="Proteomes" id="UP000001744">
    <property type="component" value="Unassembled WGS sequence"/>
</dbReference>
<evidence type="ECO:0000313" key="6">
    <source>
        <dbReference type="Proteomes" id="UP000001744"/>
    </source>
</evidence>
<evidence type="ECO:0000259" key="3">
    <source>
        <dbReference type="PROSITE" id="PS51747"/>
    </source>
</evidence>
<name>B6JVE4_SCHJY</name>
<evidence type="ECO:0000256" key="1">
    <source>
        <dbReference type="ARBA" id="ARBA00022694"/>
    </source>
</evidence>
<dbReference type="VEuPathDB" id="FungiDB:SJAG_00352"/>
<evidence type="ECO:0000256" key="2">
    <source>
        <dbReference type="ARBA" id="ARBA00038160"/>
    </source>
</evidence>
<dbReference type="GO" id="GO:0003824">
    <property type="term" value="F:catalytic activity"/>
    <property type="evidence" value="ECO:0007669"/>
    <property type="project" value="InterPro"/>
</dbReference>
<dbReference type="InterPro" id="IPR016193">
    <property type="entry name" value="Cytidine_deaminase-like"/>
</dbReference>
<organism evidence="4 6">
    <name type="scientific">Schizosaccharomyces japonicus (strain yFS275 / FY16936)</name>
    <name type="common">Fission yeast</name>
    <dbReference type="NCBI Taxonomy" id="402676"/>
    <lineage>
        <taxon>Eukaryota</taxon>
        <taxon>Fungi</taxon>
        <taxon>Dikarya</taxon>
        <taxon>Ascomycota</taxon>
        <taxon>Taphrinomycotina</taxon>
        <taxon>Schizosaccharomycetes</taxon>
        <taxon>Schizosaccharomycetales</taxon>
        <taxon>Schizosaccharomycetaceae</taxon>
        <taxon>Schizosaccharomyces</taxon>
    </lineage>
</organism>
<dbReference type="PANTHER" id="PTHR11079:SF156">
    <property type="entry name" value="INACTIVE TRNA-SPECIFIC ADENOSINE DEAMINASE-LIKE PROTEIN 3-RELATED"/>
    <property type="match status" value="1"/>
</dbReference>
<dbReference type="SUPFAM" id="SSF53927">
    <property type="entry name" value="Cytidine deaminase-like"/>
    <property type="match status" value="1"/>
</dbReference>
<dbReference type="RefSeq" id="XP_002171638.1">
    <property type="nucleotide sequence ID" value="XM_002171602.2"/>
</dbReference>
<reference evidence="4 6" key="1">
    <citation type="journal article" date="2011" name="Science">
        <title>Comparative functional genomics of the fission yeasts.</title>
        <authorList>
            <person name="Rhind N."/>
            <person name="Chen Z."/>
            <person name="Yassour M."/>
            <person name="Thompson D.A."/>
            <person name="Haas B.J."/>
            <person name="Habib N."/>
            <person name="Wapinski I."/>
            <person name="Roy S."/>
            <person name="Lin M.F."/>
            <person name="Heiman D.I."/>
            <person name="Young S.K."/>
            <person name="Furuya K."/>
            <person name="Guo Y."/>
            <person name="Pidoux A."/>
            <person name="Chen H.M."/>
            <person name="Robbertse B."/>
            <person name="Goldberg J.M."/>
            <person name="Aoki K."/>
            <person name="Bayne E.H."/>
            <person name="Berlin A.M."/>
            <person name="Desjardins C.A."/>
            <person name="Dobbs E."/>
            <person name="Dukaj L."/>
            <person name="Fan L."/>
            <person name="FitzGerald M.G."/>
            <person name="French C."/>
            <person name="Gujja S."/>
            <person name="Hansen K."/>
            <person name="Keifenheim D."/>
            <person name="Levin J.Z."/>
            <person name="Mosher R.A."/>
            <person name="Mueller C.A."/>
            <person name="Pfiffner J."/>
            <person name="Priest M."/>
            <person name="Russ C."/>
            <person name="Smialowska A."/>
            <person name="Swoboda P."/>
            <person name="Sykes S.M."/>
            <person name="Vaughn M."/>
            <person name="Vengrova S."/>
            <person name="Yoder R."/>
            <person name="Zeng Q."/>
            <person name="Allshire R."/>
            <person name="Baulcombe D."/>
            <person name="Birren B.W."/>
            <person name="Brown W."/>
            <person name="Ekwall K."/>
            <person name="Kellis M."/>
            <person name="Leatherwood J."/>
            <person name="Levin H."/>
            <person name="Margalit H."/>
            <person name="Martienssen R."/>
            <person name="Nieduszynski C.A."/>
            <person name="Spatafora J.W."/>
            <person name="Friedman N."/>
            <person name="Dalgaard J.Z."/>
            <person name="Baumann P."/>
            <person name="Niki H."/>
            <person name="Regev A."/>
            <person name="Nusbaum C."/>
        </authorList>
    </citation>
    <scope>NUCLEOTIDE SEQUENCE [LARGE SCALE GENOMIC DNA]</scope>
    <source>
        <strain evidence="6">yFS275 / FY16936</strain>
    </source>
</reference>
<dbReference type="GO" id="GO:0030234">
    <property type="term" value="F:enzyme regulator activity"/>
    <property type="evidence" value="ECO:0007669"/>
    <property type="project" value="EnsemblFungi"/>
</dbReference>
<keyword evidence="6" id="KW-1185">Reference proteome</keyword>
<accession>B6JVE4</accession>
<dbReference type="CDD" id="cd01285">
    <property type="entry name" value="nucleoside_deaminase"/>
    <property type="match status" value="1"/>
</dbReference>
<sequence>MTNKSSFVPEEQWPFQLVKSHLETRSLQTENVWLGRIQPKYASKAAAFVKEYRSIQNEKLLHNQRLRRIQKEGEPLILEVILCPEAAMTRDQLEKILADRGIEAELSVFGVPAFPPLTEEQFSEWSKVWPVSFRRPVDRVEQLTNAQLGQLDSVMDEVLRLARQQESSGNVPCAIAIYDLDNDTILSLQADDRKNSGNPLHHAAIQGINNVAVKERERRMLDHDPKEERYLCTNLTAVMSHEPCVMCSMALLHSRIHRLIYCSPQPSTGAMQSSYGIHWRTELNHRYLAYSNWKGKSAPKLDDSIHV</sequence>
<dbReference type="GeneID" id="7049337"/>
<dbReference type="PANTHER" id="PTHR11079">
    <property type="entry name" value="CYTOSINE DEAMINASE FAMILY MEMBER"/>
    <property type="match status" value="1"/>
</dbReference>
<dbReference type="JaponicusDB" id="SJAG_00352">
    <property type="gene designation" value="tad3"/>
</dbReference>
<dbReference type="EMBL" id="KE651166">
    <property type="protein sequence ID" value="EEB05345.1"/>
    <property type="molecule type" value="Genomic_DNA"/>
</dbReference>
<dbReference type="InterPro" id="IPR002125">
    <property type="entry name" value="CMP_dCMP_dom"/>
</dbReference>
<dbReference type="STRING" id="402676.B6JVE4"/>
<feature type="domain" description="CMP/dCMP-type deaminase" evidence="3">
    <location>
        <begin position="149"/>
        <end position="290"/>
    </location>
</feature>
<dbReference type="AlphaFoldDB" id="B6JVE4"/>
<dbReference type="PROSITE" id="PS51747">
    <property type="entry name" value="CYT_DCMP_DEAMINASES_2"/>
    <property type="match status" value="1"/>
</dbReference>
<dbReference type="GO" id="GO:0002100">
    <property type="term" value="P:tRNA wobble adenosine to inosine editing"/>
    <property type="evidence" value="ECO:0007669"/>
    <property type="project" value="EnsemblFungi"/>
</dbReference>
<protein>
    <submittedName>
        <fullName evidence="4">tRNA specific adenosine deaminase subunit Tad3</fullName>
    </submittedName>
</protein>
<gene>
    <name evidence="5" type="primary">tad3</name>
    <name evidence="4" type="ORF">SJAG_00352</name>
</gene>
<proteinExistence type="inferred from homology"/>
<dbReference type="Gene3D" id="3.40.140.10">
    <property type="entry name" value="Cytidine Deaminase, domain 2"/>
    <property type="match status" value="1"/>
</dbReference>